<proteinExistence type="predicted"/>
<evidence type="ECO:0000313" key="2">
    <source>
        <dbReference type="Proteomes" id="UP000076871"/>
    </source>
</evidence>
<reference evidence="1 2" key="1">
    <citation type="journal article" date="2016" name="Mol. Biol. Evol.">
        <title>Comparative Genomics of Early-Diverging Mushroom-Forming Fungi Provides Insights into the Origins of Lignocellulose Decay Capabilities.</title>
        <authorList>
            <person name="Nagy L.G."/>
            <person name="Riley R."/>
            <person name="Tritt A."/>
            <person name="Adam C."/>
            <person name="Daum C."/>
            <person name="Floudas D."/>
            <person name="Sun H."/>
            <person name="Yadav J.S."/>
            <person name="Pangilinan J."/>
            <person name="Larsson K.H."/>
            <person name="Matsuura K."/>
            <person name="Barry K."/>
            <person name="Labutti K."/>
            <person name="Kuo R."/>
            <person name="Ohm R.A."/>
            <person name="Bhattacharya S.S."/>
            <person name="Shirouzu T."/>
            <person name="Yoshinaga Y."/>
            <person name="Martin F.M."/>
            <person name="Grigoriev I.V."/>
            <person name="Hibbett D.S."/>
        </authorList>
    </citation>
    <scope>NUCLEOTIDE SEQUENCE [LARGE SCALE GENOMIC DNA]</scope>
    <source>
        <strain evidence="1 2">93-53</strain>
    </source>
</reference>
<keyword evidence="2" id="KW-1185">Reference proteome</keyword>
<accession>A0A165AVA5</accession>
<dbReference type="RefSeq" id="XP_040757472.1">
    <property type="nucleotide sequence ID" value="XM_040910339.1"/>
</dbReference>
<dbReference type="Proteomes" id="UP000076871">
    <property type="component" value="Unassembled WGS sequence"/>
</dbReference>
<dbReference type="GeneID" id="63827368"/>
<dbReference type="AlphaFoldDB" id="A0A165AVA5"/>
<sequence>MLPIPFDEDRLLAELQNLFMSNTRATSTAENAAQHLRLPSSRIRSLLMEVCERSLEPFQTESMATLLDEIMPDHDKTHNASHVLQCLLSKWKNGCAENTAILTETYCAELGSGSATEGTFVQVLDSDAQHTIQRRLHGMDAAISNLDSTVYDIELRASEEKDRTKNDYQAMYQRLNGFSSNLDLQRFDLDTLLSSSDILDERVLKLENTLNSILTVFESLCDETSMERLQRLIHKARTQLNACFDFQQESVDLDRPIVDGATVDDVAELTDLIEQYITIGRNLESLARKKIGIQSAFPLESGDCELQDVPQVQTQNDDVTLEGLGLRSFQSSICHELEEPWHKSSTRVQYSQESASSGTCSVTLSSARGFWDVLATLLPIAESLCTLVARFDLDHLFGSRLLASLPRVPACICIYGIDIPPLRHIVMGALAFATMMYVLNTVTTLLSSRSAAICEGFRLS</sequence>
<organism evidence="1 2">
    <name type="scientific">Laetiporus sulphureus 93-53</name>
    <dbReference type="NCBI Taxonomy" id="1314785"/>
    <lineage>
        <taxon>Eukaryota</taxon>
        <taxon>Fungi</taxon>
        <taxon>Dikarya</taxon>
        <taxon>Basidiomycota</taxon>
        <taxon>Agaricomycotina</taxon>
        <taxon>Agaricomycetes</taxon>
        <taxon>Polyporales</taxon>
        <taxon>Laetiporus</taxon>
    </lineage>
</organism>
<protein>
    <submittedName>
        <fullName evidence="1">Uncharacterized protein</fullName>
    </submittedName>
</protein>
<dbReference type="InParanoid" id="A0A165AVA5"/>
<gene>
    <name evidence="1" type="ORF">LAESUDRAFT_732928</name>
</gene>
<evidence type="ECO:0000313" key="1">
    <source>
        <dbReference type="EMBL" id="KZS99731.1"/>
    </source>
</evidence>
<name>A0A165AVA5_9APHY</name>
<dbReference type="EMBL" id="KV427724">
    <property type="protein sequence ID" value="KZS99731.1"/>
    <property type="molecule type" value="Genomic_DNA"/>
</dbReference>